<proteinExistence type="predicted"/>
<comment type="caution">
    <text evidence="2">The sequence shown here is derived from an EMBL/GenBank/DDBJ whole genome shotgun (WGS) entry which is preliminary data.</text>
</comment>
<name>A0A2P7V3N0_9BACL</name>
<dbReference type="AlphaFoldDB" id="A0A2P7V3N0"/>
<sequence>MGRKLYEFTIKMSGKMNRSFTSAFDNASRRMQDMRKKISGYQSSIEKANSKLQSMTTLHTKMSAAIDKTKRGLAALERKYRSGAISEEVYRRESTKLQNDLQRFTNVQRRASSQVDKFKRNISELNREMRSESNNLNSYSRQLQTMEAKALAAGVSIGEIAMAGAALIPVGGYLGTVGVGLAGIAVGAKTAKSAFDLMMDSVSKAADREYNIEVIESLLRDQKKANQLFNWMEKRAIESRFGMTDFFESGQAFLFKTKDLRQVQALLDISEKLGTINKQQGMQGAAISLNELLIGDTTSIVERFNMPRTDIKKFAKSGIDGIIKGMNELLDKQNIDAKLLSDVDTTGLVMYEQLVEKLQLTWTKMGAEALDALKPTLKEIDNLTKTEAFQDLSKLGSDAFAEMGKTITKSVQFASNKLQTIFNNPDYKKLDIWGKIEFITADAYETFNKWWSSGGSESTQRVTYEISTKLGELIKAAAVPLIPIAQDVGYDVGKSIIQGIWDGMWGENKLETPFSKLEARIESMRAAGQDPTTTPVYGGPNATMTAGPEPAWYEKAWGWVNGSHANGLPYVPFDGYRAELHEGERVLTAQQNRNLDSNLWSRANQALSSRNGNQTLVFQFSPNLSGGNRAENESMLRDSYHEFKANMQRFMRNERAVRFN</sequence>
<feature type="coiled-coil region" evidence="1">
    <location>
        <begin position="108"/>
        <end position="149"/>
    </location>
</feature>
<evidence type="ECO:0008006" key="4">
    <source>
        <dbReference type="Google" id="ProtNLM"/>
    </source>
</evidence>
<keyword evidence="3" id="KW-1185">Reference proteome</keyword>
<dbReference type="OrthoDB" id="90760at2"/>
<dbReference type="EMBL" id="PXZM01000026">
    <property type="protein sequence ID" value="PSJ93844.1"/>
    <property type="molecule type" value="Genomic_DNA"/>
</dbReference>
<evidence type="ECO:0000256" key="1">
    <source>
        <dbReference type="SAM" id="Coils"/>
    </source>
</evidence>
<evidence type="ECO:0000313" key="2">
    <source>
        <dbReference type="EMBL" id="PSJ93844.1"/>
    </source>
</evidence>
<reference evidence="2 3" key="1">
    <citation type="submission" date="2018-03" db="EMBL/GenBank/DDBJ databases">
        <title>Brevisbacillus phylogenomics.</title>
        <authorList>
            <person name="Dunlap C."/>
        </authorList>
    </citation>
    <scope>NUCLEOTIDE SEQUENCE [LARGE SCALE GENOMIC DNA]</scope>
    <source>
        <strain evidence="2 3">NRRL NRS-1210</strain>
    </source>
</reference>
<protein>
    <recommendedName>
        <fullName evidence="4">Phage tail tape measure protein</fullName>
    </recommendedName>
</protein>
<organism evidence="2 3">
    <name type="scientific">Brevibacillus fortis</name>
    <dbReference type="NCBI Taxonomy" id="2126352"/>
    <lineage>
        <taxon>Bacteria</taxon>
        <taxon>Bacillati</taxon>
        <taxon>Bacillota</taxon>
        <taxon>Bacilli</taxon>
        <taxon>Bacillales</taxon>
        <taxon>Paenibacillaceae</taxon>
        <taxon>Brevibacillus</taxon>
    </lineage>
</organism>
<gene>
    <name evidence="2" type="ORF">C7R93_16815</name>
</gene>
<dbReference type="Gene3D" id="1.20.5.170">
    <property type="match status" value="1"/>
</dbReference>
<dbReference type="RefSeq" id="WP_106839901.1">
    <property type="nucleotide sequence ID" value="NZ_JBCNIW010000053.1"/>
</dbReference>
<keyword evidence="1" id="KW-0175">Coiled coil</keyword>
<dbReference type="SUPFAM" id="SSF57997">
    <property type="entry name" value="Tropomyosin"/>
    <property type="match status" value="1"/>
</dbReference>
<evidence type="ECO:0000313" key="3">
    <source>
        <dbReference type="Proteomes" id="UP000240419"/>
    </source>
</evidence>
<dbReference type="Proteomes" id="UP000240419">
    <property type="component" value="Unassembled WGS sequence"/>
</dbReference>
<accession>A0A2P7V3N0</accession>